<protein>
    <submittedName>
        <fullName evidence="1">Uncharacterized protein</fullName>
    </submittedName>
</protein>
<gene>
    <name evidence="1" type="ORF">ACFYNQ_30350</name>
</gene>
<comment type="caution">
    <text evidence="1">The sequence shown here is derived from an EMBL/GenBank/DDBJ whole genome shotgun (WGS) entry which is preliminary data.</text>
</comment>
<sequence length="80" mass="8688">MTTGPRGTRPAVAHHHAVWLSDRGPVTAATLESLVYALGMAWRDDLLTAILTRAGFLPVARTAAAWWLDIPGQRRASALR</sequence>
<keyword evidence="2" id="KW-1185">Reference proteome</keyword>
<organism evidence="1 2">
    <name type="scientific">Streptomyces hokutonensis</name>
    <dbReference type="NCBI Taxonomy" id="1306990"/>
    <lineage>
        <taxon>Bacteria</taxon>
        <taxon>Bacillati</taxon>
        <taxon>Actinomycetota</taxon>
        <taxon>Actinomycetes</taxon>
        <taxon>Kitasatosporales</taxon>
        <taxon>Streptomycetaceae</taxon>
        <taxon>Streptomyces</taxon>
    </lineage>
</organism>
<proteinExistence type="predicted"/>
<evidence type="ECO:0000313" key="2">
    <source>
        <dbReference type="Proteomes" id="UP001601303"/>
    </source>
</evidence>
<dbReference type="EMBL" id="JBIAHM010000011">
    <property type="protein sequence ID" value="MFE9602851.1"/>
    <property type="molecule type" value="Genomic_DNA"/>
</dbReference>
<name>A0ABW6M9N4_9ACTN</name>
<accession>A0ABW6M9N4</accession>
<reference evidence="1 2" key="1">
    <citation type="submission" date="2024-10" db="EMBL/GenBank/DDBJ databases">
        <title>The Natural Products Discovery Center: Release of the First 8490 Sequenced Strains for Exploring Actinobacteria Biosynthetic Diversity.</title>
        <authorList>
            <person name="Kalkreuter E."/>
            <person name="Kautsar S.A."/>
            <person name="Yang D."/>
            <person name="Bader C.D."/>
            <person name="Teijaro C.N."/>
            <person name="Fluegel L."/>
            <person name="Davis C.M."/>
            <person name="Simpson J.R."/>
            <person name="Lauterbach L."/>
            <person name="Steele A.D."/>
            <person name="Gui C."/>
            <person name="Meng S."/>
            <person name="Li G."/>
            <person name="Viehrig K."/>
            <person name="Ye F."/>
            <person name="Su P."/>
            <person name="Kiefer A.F."/>
            <person name="Nichols A."/>
            <person name="Cepeda A.J."/>
            <person name="Yan W."/>
            <person name="Fan B."/>
            <person name="Jiang Y."/>
            <person name="Adhikari A."/>
            <person name="Zheng C.-J."/>
            <person name="Schuster L."/>
            <person name="Cowan T.M."/>
            <person name="Smanski M.J."/>
            <person name="Chevrette M.G."/>
            <person name="De Carvalho L.P.S."/>
            <person name="Shen B."/>
        </authorList>
    </citation>
    <scope>NUCLEOTIDE SEQUENCE [LARGE SCALE GENOMIC DNA]</scope>
    <source>
        <strain evidence="1 2">NPDC006488</strain>
    </source>
</reference>
<dbReference type="Proteomes" id="UP001601303">
    <property type="component" value="Unassembled WGS sequence"/>
</dbReference>
<evidence type="ECO:0000313" key="1">
    <source>
        <dbReference type="EMBL" id="MFE9602851.1"/>
    </source>
</evidence>
<dbReference type="RefSeq" id="WP_388111024.1">
    <property type="nucleotide sequence ID" value="NZ_JBIAHM010000011.1"/>
</dbReference>